<dbReference type="CDD" id="cd12797">
    <property type="entry name" value="M23_peptidase"/>
    <property type="match status" value="1"/>
</dbReference>
<dbReference type="Proteomes" id="UP000494363">
    <property type="component" value="Unassembled WGS sequence"/>
</dbReference>
<evidence type="ECO:0000313" key="2">
    <source>
        <dbReference type="Proteomes" id="UP000494363"/>
    </source>
</evidence>
<protein>
    <recommendedName>
        <fullName evidence="3">Peptidase M23 domain-containing protein</fullName>
    </recommendedName>
</protein>
<proteinExistence type="predicted"/>
<evidence type="ECO:0000313" key="1">
    <source>
        <dbReference type="EMBL" id="CAB3768260.1"/>
    </source>
</evidence>
<dbReference type="SUPFAM" id="SSF53955">
    <property type="entry name" value="Lysozyme-like"/>
    <property type="match status" value="1"/>
</dbReference>
<sequence>MIISPPFLPSTGLRPADPTVVDPMMDVVDTYEQAHGIYPIAFDRRWHCGVHLMPAMQNEKVHAIADGVVVAYRVCQHAYDGGGRGERDSHAGFVLLRHTTETGDGRTLTFYSLYMHLLDLASYQSVSADAKHLPEFLRMPTAGDGSAVPPAQPGDGRRVNRKDVLGWMGECQGMRHLHFEIFMTKSDFDAYFGQTRLGDTSTDTATGVDCWGHSYYMIPANRTFVSLPPGIDAHQRLHGIPFDALQTGRNTQELIVETYFHKGSRYTNAWSMAADGKRTLLTEKPVVEKDYEYDMYRRAAALYPACPSDGYELLRFGRILAKPETLDAGDARATWMRVPYAPGAQGYIDVSKDDVVKLSDADFPFFMGWRKISEGDSPFSADGLCDIDELKKLVSDTTDHHARYETAKGGERKSEDNAMRYIRGNDRVRRQLRGFVCEAPSEWDSSHNEQRYRKLKDEGEFYHGNETGYKQFMDLLTSFQFWNATGLPSGQKLWFFHPLEFIRHFRKCGWLSAEELLAMFPSIALRSLGKGRWTAERVLPSRGMAANFAPELNRAMHKFGVTTPLRRAAFLGNAMQETQWFSSLVERTSSPPPRYSPWIGRGFLQLTWPENYVEYWRFSGRRIDQELVDRLHLARLAAETAHNNEPLIAMEAALPENLKAMREAVGRDVKDAASSAGAYWVWSGAARYADAYPVLRPQTRFAGSTYVPYYSCESFAKVAATVNVGHPSTSFSTIYGIEARFHAYASVLMASTDLTELDKLVSE</sequence>
<keyword evidence="2" id="KW-1185">Reference proteome</keyword>
<reference evidence="1 2" key="1">
    <citation type="submission" date="2020-04" db="EMBL/GenBank/DDBJ databases">
        <authorList>
            <person name="De Canck E."/>
        </authorList>
    </citation>
    <scope>NUCLEOTIDE SEQUENCE [LARGE SCALE GENOMIC DNA]</scope>
    <source>
        <strain evidence="1 2">LMG 29542</strain>
    </source>
</reference>
<dbReference type="RefSeq" id="WP_175230144.1">
    <property type="nucleotide sequence ID" value="NZ_CADIKH010000036.1"/>
</dbReference>
<dbReference type="EMBL" id="CADIKH010000036">
    <property type="protein sequence ID" value="CAB3768260.1"/>
    <property type="molecule type" value="Genomic_DNA"/>
</dbReference>
<name>A0A6J5ENZ9_9BURK</name>
<evidence type="ECO:0008006" key="3">
    <source>
        <dbReference type="Google" id="ProtNLM"/>
    </source>
</evidence>
<dbReference type="AlphaFoldDB" id="A0A6J5ENZ9"/>
<dbReference type="Gene3D" id="2.70.70.10">
    <property type="entry name" value="Glucose Permease (Domain IIA)"/>
    <property type="match status" value="1"/>
</dbReference>
<dbReference type="InterPro" id="IPR023346">
    <property type="entry name" value="Lysozyme-like_dom_sf"/>
</dbReference>
<organism evidence="1 2">
    <name type="scientific">Paraburkholderia humisilvae</name>
    <dbReference type="NCBI Taxonomy" id="627669"/>
    <lineage>
        <taxon>Bacteria</taxon>
        <taxon>Pseudomonadati</taxon>
        <taxon>Pseudomonadota</taxon>
        <taxon>Betaproteobacteria</taxon>
        <taxon>Burkholderiales</taxon>
        <taxon>Burkholderiaceae</taxon>
        <taxon>Paraburkholderia</taxon>
    </lineage>
</organism>
<accession>A0A6J5ENZ9</accession>
<dbReference type="InterPro" id="IPR011055">
    <property type="entry name" value="Dup_hybrid_motif"/>
</dbReference>
<gene>
    <name evidence="1" type="ORF">LMG29542_05823</name>
</gene>
<dbReference type="Gene3D" id="1.10.530.10">
    <property type="match status" value="1"/>
</dbReference>